<dbReference type="GO" id="GO:0016301">
    <property type="term" value="F:kinase activity"/>
    <property type="evidence" value="ECO:0007669"/>
    <property type="project" value="UniProtKB-KW"/>
</dbReference>
<evidence type="ECO:0000313" key="7">
    <source>
        <dbReference type="EMBL" id="TCP29462.1"/>
    </source>
</evidence>
<comment type="similarity">
    <text evidence="1 4">Belongs to the FGGY kinase family.</text>
</comment>
<comment type="caution">
    <text evidence="7">The sequence shown here is derived from an EMBL/GenBank/DDBJ whole genome shotgun (WGS) entry which is preliminary data.</text>
</comment>
<dbReference type="EMBL" id="SLXK01000010">
    <property type="protein sequence ID" value="TCP29462.1"/>
    <property type="molecule type" value="Genomic_DNA"/>
</dbReference>
<dbReference type="AlphaFoldDB" id="A0A4R2P416"/>
<dbReference type="RefSeq" id="WP_132745819.1">
    <property type="nucleotide sequence ID" value="NZ_SLXK01000010.1"/>
</dbReference>
<protein>
    <submittedName>
        <fullName evidence="7">Xylulokinase</fullName>
    </submittedName>
</protein>
<keyword evidence="2 4" id="KW-0808">Transferase</keyword>
<name>A0A4R2P416_9BACL</name>
<dbReference type="InterPro" id="IPR018485">
    <property type="entry name" value="FGGY_C"/>
</dbReference>
<evidence type="ECO:0000259" key="5">
    <source>
        <dbReference type="Pfam" id="PF00370"/>
    </source>
</evidence>
<evidence type="ECO:0000259" key="6">
    <source>
        <dbReference type="Pfam" id="PF02782"/>
    </source>
</evidence>
<feature type="domain" description="Carbohydrate kinase FGGY N-terminal" evidence="5">
    <location>
        <begin position="5"/>
        <end position="243"/>
    </location>
</feature>
<dbReference type="Proteomes" id="UP000295416">
    <property type="component" value="Unassembled WGS sequence"/>
</dbReference>
<dbReference type="Gene3D" id="3.30.420.40">
    <property type="match status" value="2"/>
</dbReference>
<dbReference type="CDD" id="cd07773">
    <property type="entry name" value="ASKHA_NBD_FGGY_FK"/>
    <property type="match status" value="1"/>
</dbReference>
<dbReference type="PROSITE" id="PS00445">
    <property type="entry name" value="FGGY_KINASES_2"/>
    <property type="match status" value="1"/>
</dbReference>
<evidence type="ECO:0000256" key="2">
    <source>
        <dbReference type="ARBA" id="ARBA00022679"/>
    </source>
</evidence>
<dbReference type="GO" id="GO:0005975">
    <property type="term" value="P:carbohydrate metabolic process"/>
    <property type="evidence" value="ECO:0007669"/>
    <property type="project" value="InterPro"/>
</dbReference>
<dbReference type="InterPro" id="IPR000577">
    <property type="entry name" value="Carb_kinase_FGGY"/>
</dbReference>
<sequence>MSRLLSIDVGTTHIKAGLYRFDGTLTHIAREKTPYQKDEQGYPVIDPAHLWQNVAGLIKELLRNNDDITIAAIGVASMAETGVFVDRKTGKEKTAFIPWFSQCSTREAAWIEQQTDPFEQFVTTGLHNSYKYGLPKMLWLKGRDSQIDNGAVWLSAADYIVYKLTGEEVTDYTLAARTYAFQIYEKRWHTKLLSHFGVNVSPFPRTLPSGELAGLTKDWHAKLGLSKGIPVAVAGHDHVCAAMAIGAVTPGKVYASSGTAETLIGICEKGKLGKKEYQSGLTFGNHLKDGLSFWMGNIPNSGGAIEWIRDILDEKQLTYQSMSALLNELKEIPTGILFFPYLSGSGAPHNNAASKGAFIGLERGHERAHLMKAVLEGTSFQLRTIKETAAFITGQSWKDLIIVGGGTNNVHWMAIKANVLNCMLSVPNVEEATLLGAAMIAGERLGFCKADEIHQNISGDMKVYKPEKTVATDYNNIYLNGYKAIADGTRSLYQNRSGEYGCEDTTQECLYAEPCSGKS</sequence>
<dbReference type="GO" id="GO:0016773">
    <property type="term" value="F:phosphotransferase activity, alcohol group as acceptor"/>
    <property type="evidence" value="ECO:0007669"/>
    <property type="project" value="InterPro"/>
</dbReference>
<organism evidence="7 8">
    <name type="scientific">Scopulibacillus darangshiensis</name>
    <dbReference type="NCBI Taxonomy" id="442528"/>
    <lineage>
        <taxon>Bacteria</taxon>
        <taxon>Bacillati</taxon>
        <taxon>Bacillota</taxon>
        <taxon>Bacilli</taxon>
        <taxon>Bacillales</taxon>
        <taxon>Sporolactobacillaceae</taxon>
        <taxon>Scopulibacillus</taxon>
    </lineage>
</organism>
<dbReference type="InterPro" id="IPR018484">
    <property type="entry name" value="FGGY_N"/>
</dbReference>
<evidence type="ECO:0000256" key="3">
    <source>
        <dbReference type="ARBA" id="ARBA00022777"/>
    </source>
</evidence>
<dbReference type="SUPFAM" id="SSF53067">
    <property type="entry name" value="Actin-like ATPase domain"/>
    <property type="match status" value="2"/>
</dbReference>
<dbReference type="PANTHER" id="PTHR43095">
    <property type="entry name" value="SUGAR KINASE"/>
    <property type="match status" value="1"/>
</dbReference>
<evidence type="ECO:0000256" key="1">
    <source>
        <dbReference type="ARBA" id="ARBA00009156"/>
    </source>
</evidence>
<keyword evidence="8" id="KW-1185">Reference proteome</keyword>
<accession>A0A4R2P416</accession>
<dbReference type="PANTHER" id="PTHR43095:SF5">
    <property type="entry name" value="XYLULOSE KINASE"/>
    <property type="match status" value="1"/>
</dbReference>
<dbReference type="OrthoDB" id="9805576at2"/>
<feature type="domain" description="Carbohydrate kinase FGGY C-terminal" evidence="6">
    <location>
        <begin position="254"/>
        <end position="442"/>
    </location>
</feature>
<dbReference type="Pfam" id="PF00370">
    <property type="entry name" value="FGGY_N"/>
    <property type="match status" value="1"/>
</dbReference>
<gene>
    <name evidence="7" type="ORF">EV207_11083</name>
</gene>
<dbReference type="InterPro" id="IPR050406">
    <property type="entry name" value="FGGY_Carb_Kinase"/>
</dbReference>
<dbReference type="PIRSF" id="PIRSF000538">
    <property type="entry name" value="GlpK"/>
    <property type="match status" value="1"/>
</dbReference>
<evidence type="ECO:0000313" key="8">
    <source>
        <dbReference type="Proteomes" id="UP000295416"/>
    </source>
</evidence>
<proteinExistence type="inferred from homology"/>
<evidence type="ECO:0000256" key="4">
    <source>
        <dbReference type="RuleBase" id="RU003733"/>
    </source>
</evidence>
<dbReference type="InterPro" id="IPR043129">
    <property type="entry name" value="ATPase_NBD"/>
</dbReference>
<keyword evidence="3 4" id="KW-0418">Kinase</keyword>
<dbReference type="Pfam" id="PF02782">
    <property type="entry name" value="FGGY_C"/>
    <property type="match status" value="1"/>
</dbReference>
<reference evidence="7 8" key="1">
    <citation type="submission" date="2019-03" db="EMBL/GenBank/DDBJ databases">
        <title>Genomic Encyclopedia of Type Strains, Phase IV (KMG-IV): sequencing the most valuable type-strain genomes for metagenomic binning, comparative biology and taxonomic classification.</title>
        <authorList>
            <person name="Goeker M."/>
        </authorList>
    </citation>
    <scope>NUCLEOTIDE SEQUENCE [LARGE SCALE GENOMIC DNA]</scope>
    <source>
        <strain evidence="7 8">DSM 19377</strain>
    </source>
</reference>
<dbReference type="InterPro" id="IPR018483">
    <property type="entry name" value="Carb_kinase_FGGY_CS"/>
</dbReference>